<dbReference type="STRING" id="35525.A0A162R1N3"/>
<dbReference type="Gene3D" id="2.20.80.10">
    <property type="entry name" value="Lipovitellin-phosvitin complex, chain A, domain 4"/>
    <property type="match status" value="1"/>
</dbReference>
<dbReference type="EMBL" id="LRGB01000243">
    <property type="protein sequence ID" value="KZS20149.1"/>
    <property type="molecule type" value="Genomic_DNA"/>
</dbReference>
<dbReference type="PANTHER" id="PTHR23345">
    <property type="entry name" value="VITELLOGENIN-RELATED"/>
    <property type="match status" value="1"/>
</dbReference>
<dbReference type="InterPro" id="IPR001747">
    <property type="entry name" value="Vitellogenin_N"/>
</dbReference>
<dbReference type="Proteomes" id="UP000076858">
    <property type="component" value="Unassembled WGS sequence"/>
</dbReference>
<dbReference type="Pfam" id="PF01347">
    <property type="entry name" value="Vitellogenin_N"/>
    <property type="match status" value="1"/>
</dbReference>
<evidence type="ECO:0000256" key="5">
    <source>
        <dbReference type="PROSITE-ProRule" id="PRU00557"/>
    </source>
</evidence>
<evidence type="ECO:0000256" key="2">
    <source>
        <dbReference type="ARBA" id="ARBA00022761"/>
    </source>
</evidence>
<sequence>MRSAIFLVTALVAASTATPWGSRANQQCASYCKETSKFKYNVGTIYSYDYTGETASKIGGTSEQESRLHISAQAEFEVVSQCELILRLKRVNLEQSDPQDGSSRTITDGSANFAAGLEHQPLLFSFQDGQIEHMCPSVDEPIWSLNIKRGVLSAMQNSMLDLTKSQLVFETDVVGHCETNYTVDNVGRNGMTVSRSKDLLACTGRNGHHNAPILSTPYSSASSIQSLPLLKSENECQQTIRNDLLEKSVCTETHLFRPFSNGQSGASTRITQTLTYSSERRSDQISTDYKKKKASLLFDGPDAQKTSGASLSLIGETLNVLVQETRTGISPQTSTLFSRLVTSLRHLSYAQLSELFGKTHEAKAKKYLMDAAPLVGTAASYALMRDIIQEGLLTDLEVDTWLASLAFQPKPTLEMITAVSPLLADKDAVRPKALLSISALIHAYCRNHPTECQAEESVKQAIVHIENRIGIACRSRDAQEQNTILLALKALGNAGLIVSSAETLKKCYQEETNSMVIRLAAIDALRRVPCHLDGRSSLLSFYLDTKQDSELRIGAYLAVMQCPSPQLLEEIKQALMNEPVNQIGSFVWTHLTNLQETSSPSKQVVRQLLATEFLRNKFNTDARKFSRNLEASSYWHDLNVGGTVESNVIFSSQSYLPRSATLNLTLDLFGQSVNLIELGARLEGFESLVESFFGPGGYFPDDTIQTVLKSLRGKRAAPVDQQSLNQLSTVFDVKGQMADQPQGDLYLRIFGNELHTHRFKGLDQLTGKPLQNPISMLLQAAGQKDVDFSKSVSIMDVSYVLPTIVGLPLSLKVNATATVAFKMGGTFQTSSLSEMKVIGHVKPSGTVEVNGLMAVDASIFGRSGVHVQNVMHTSTGLSGKMIIQGSRLVSVQLDAPQEATNTFSFDSRLFLLQQNGPKSIQPEQRTQVNMKSCSPAWVGKTFGAELCAELDFYPRTEEGPRGLFTGPAHAALFLRKTDKHSSYRFEYKREGSRAVSFIMDTPDSAINRRLSAQLTLDQLANSLRASFICPTKSMEVIGKYEYNQLVKGIDTTVSLDGAELVSLRTALRTDLKGASGRYEPNLIISRRGKELINFQGYFSYVGQSKFGFDFQLKHLTVRPIRLSGDFNKDNENKHEFNMGLKSYWLDTTLATTMRLSDKLTTCKTRIGYSFVEGTTQSLELSGKFNRAVKGSLKKTTLAGIVQSSQFPQYNGDLSWDLQQSENYLENNIRLNAGTNQWEVQQLYSGQPRDLNVRLAVACKQQKIDFLVYTVFQNTDTTVSSQSGLRLSPGRQWSGKLDLVRQDFQPGRRYGGRIELSSPTISRQLRADVVQEMAKRWDLTVEYSVNQKIEASINAIYDNLSAGIKCEHSVEVKLRSWAADELDINGLFVASPTNSVFKLNGRYGDDKLSSSIEYELVDTLEHAVSVGIIRGEDVPILQARLNVNTGTQKALTVDIQVYRHITIDAKMTSNLVSLQVFWNKDVDVSQSFEFTGKLGATGGDAQLKYGEWPPIYINVDKIDKDLKIQLNWNENQSIVLRMELVPTRTAGLLTTPFDGFRKITFDGLHQISSSTINTRLAVDWQTNQFTLSLTGSKTSDNVQGAIRFTSTFTQLEDVGAEFQALTSQPLHRYNFAVQHEGRRADISADYHRKEFAFKSASISLATPISGYESLKAGVIHTTVVGSFQTDLKLEGPFSSRAVVTVTGKNVKSESSGNLAIATNFSVLETFNTSFQLFNKQTEKKLAVIGDLNGQQMTARAATNASDGKFRQILQSQGHVSWANDKKVRLNLDGQFAPGKAILDATLATPKWTANGRLDHSKTDETLDSSIKADFNGKQITLTANGKHLQMKNIHLQTKLTSPFRGFEELRVTLQHRQEGRKTTTVITTARMDKEIIVEHDIEYTDFFNWANRLAIKTPFEGLSSLTVDSKQLWTNVLEHDGQLQVNGKKITVSMKADNSQKGKLTASGSLASSWSEDVVFELTHSDDGLKFHPTLIIRTGKGQPIRLETAYKRGPLLTLTAHPSEWRN</sequence>
<dbReference type="GO" id="GO:0005319">
    <property type="term" value="F:lipid transporter activity"/>
    <property type="evidence" value="ECO:0007669"/>
    <property type="project" value="InterPro"/>
</dbReference>
<keyword evidence="3" id="KW-1015">Disulfide bond</keyword>
<evidence type="ECO:0000256" key="1">
    <source>
        <dbReference type="ARBA" id="ARBA00022729"/>
    </source>
</evidence>
<dbReference type="FunFam" id="2.20.50.20:FF:000003">
    <property type="entry name" value="Microsomal triglyceride transfer protein large subunit"/>
    <property type="match status" value="1"/>
</dbReference>
<keyword evidence="9" id="KW-1185">Reference proteome</keyword>
<dbReference type="InterPro" id="IPR015817">
    <property type="entry name" value="Vitellinogen_open_b-sht_sub1"/>
</dbReference>
<dbReference type="InterPro" id="IPR011030">
    <property type="entry name" value="Lipovitellin_superhlx_dom"/>
</dbReference>
<dbReference type="SMART" id="SM01169">
    <property type="entry name" value="DUF1943"/>
    <property type="match status" value="1"/>
</dbReference>
<dbReference type="Gene3D" id="2.20.50.20">
    <property type="entry name" value="Lipovitellin. Chain A, domain 3"/>
    <property type="match status" value="1"/>
</dbReference>
<gene>
    <name evidence="8" type="ORF">APZ42_013126</name>
</gene>
<comment type="caution">
    <text evidence="5">Lacks conserved residue(s) required for the propagation of feature annotation.</text>
</comment>
<feature type="domain" description="Vitellogenin" evidence="7">
    <location>
        <begin position="40"/>
        <end position="660"/>
    </location>
</feature>
<dbReference type="SUPFAM" id="SSF48431">
    <property type="entry name" value="Lipovitellin-phosvitin complex, superhelical domain"/>
    <property type="match status" value="1"/>
</dbReference>
<evidence type="ECO:0000259" key="7">
    <source>
        <dbReference type="PROSITE" id="PS51211"/>
    </source>
</evidence>
<evidence type="ECO:0000256" key="6">
    <source>
        <dbReference type="SAM" id="SignalP"/>
    </source>
</evidence>
<reference evidence="8 9" key="1">
    <citation type="submission" date="2016-03" db="EMBL/GenBank/DDBJ databases">
        <title>EvidentialGene: Evidence-directed Construction of Genes on Genomes.</title>
        <authorList>
            <person name="Gilbert D.G."/>
            <person name="Choi J.-H."/>
            <person name="Mockaitis K."/>
            <person name="Colbourne J."/>
            <person name="Pfrender M."/>
        </authorList>
    </citation>
    <scope>NUCLEOTIDE SEQUENCE [LARGE SCALE GENOMIC DNA]</scope>
    <source>
        <strain evidence="8 9">Xinb3</strain>
        <tissue evidence="8">Complete organism</tissue>
    </source>
</reference>
<keyword evidence="2" id="KW-0758">Storage protein</keyword>
<dbReference type="GO" id="GO:0045735">
    <property type="term" value="F:nutrient reservoir activity"/>
    <property type="evidence" value="ECO:0007669"/>
    <property type="project" value="UniProtKB-KW"/>
</dbReference>
<dbReference type="Gene3D" id="2.30.230.10">
    <property type="entry name" value="Lipovitellin, beta-sheet shell regions, chain A"/>
    <property type="match status" value="1"/>
</dbReference>
<dbReference type="PROSITE" id="PS51211">
    <property type="entry name" value="VITELLOGENIN"/>
    <property type="match status" value="1"/>
</dbReference>
<evidence type="ECO:0000256" key="3">
    <source>
        <dbReference type="ARBA" id="ARBA00023157"/>
    </source>
</evidence>
<dbReference type="InterPro" id="IPR015816">
    <property type="entry name" value="Vitellinogen_b-sht_N"/>
</dbReference>
<dbReference type="SUPFAM" id="SSF56968">
    <property type="entry name" value="Lipovitellin-phosvitin complex, beta-sheet shell regions"/>
    <property type="match status" value="2"/>
</dbReference>
<dbReference type="InterPro" id="IPR050733">
    <property type="entry name" value="Vitellogenin/Apolipophorin"/>
</dbReference>
<dbReference type="InterPro" id="IPR015255">
    <property type="entry name" value="Vitellinogen_open_b-sht"/>
</dbReference>
<dbReference type="Gene3D" id="1.25.10.20">
    <property type="entry name" value="Vitellinogen, superhelical"/>
    <property type="match status" value="1"/>
</dbReference>
<dbReference type="FunFam" id="1.25.10.20:FF:000005">
    <property type="entry name" value="Apolipoprotein lipid transfer particle"/>
    <property type="match status" value="1"/>
</dbReference>
<keyword evidence="4" id="KW-0325">Glycoprotein</keyword>
<name>A0A162R1N3_9CRUS</name>
<protein>
    <recommendedName>
        <fullName evidence="7">Vitellogenin domain-containing protein</fullName>
    </recommendedName>
</protein>
<dbReference type="PANTHER" id="PTHR23345:SF15">
    <property type="entry name" value="VITELLOGENIN 1-RELATED"/>
    <property type="match status" value="1"/>
</dbReference>
<dbReference type="Pfam" id="PF09172">
    <property type="entry name" value="Vit_open_b-sht"/>
    <property type="match status" value="1"/>
</dbReference>
<accession>A0A162R1N3</accession>
<feature type="signal peptide" evidence="6">
    <location>
        <begin position="1"/>
        <end position="17"/>
    </location>
</feature>
<evidence type="ECO:0000256" key="4">
    <source>
        <dbReference type="ARBA" id="ARBA00023180"/>
    </source>
</evidence>
<evidence type="ECO:0000313" key="9">
    <source>
        <dbReference type="Proteomes" id="UP000076858"/>
    </source>
</evidence>
<feature type="chain" id="PRO_5007838814" description="Vitellogenin domain-containing protein" evidence="6">
    <location>
        <begin position="18"/>
        <end position="2023"/>
    </location>
</feature>
<proteinExistence type="predicted"/>
<dbReference type="OrthoDB" id="6484170at2759"/>
<organism evidence="8 9">
    <name type="scientific">Daphnia magna</name>
    <dbReference type="NCBI Taxonomy" id="35525"/>
    <lineage>
        <taxon>Eukaryota</taxon>
        <taxon>Metazoa</taxon>
        <taxon>Ecdysozoa</taxon>
        <taxon>Arthropoda</taxon>
        <taxon>Crustacea</taxon>
        <taxon>Branchiopoda</taxon>
        <taxon>Diplostraca</taxon>
        <taxon>Cladocera</taxon>
        <taxon>Anomopoda</taxon>
        <taxon>Daphniidae</taxon>
        <taxon>Daphnia</taxon>
    </lineage>
</organism>
<dbReference type="SMART" id="SM00638">
    <property type="entry name" value="LPD_N"/>
    <property type="match status" value="1"/>
</dbReference>
<evidence type="ECO:0000313" key="8">
    <source>
        <dbReference type="EMBL" id="KZS20149.1"/>
    </source>
</evidence>
<dbReference type="InterPro" id="IPR015819">
    <property type="entry name" value="Lipid_transp_b-sht_shell"/>
</dbReference>
<comment type="caution">
    <text evidence="8">The sequence shown here is derived from an EMBL/GenBank/DDBJ whole genome shotgun (WGS) entry which is preliminary data.</text>
</comment>
<keyword evidence="1 6" id="KW-0732">Signal</keyword>